<evidence type="ECO:0000313" key="1">
    <source>
        <dbReference type="EMBL" id="MCM1982852.1"/>
    </source>
</evidence>
<sequence length="135" mass="15128">MNAADQATSLETANKIAALVNLMKREFPGVKVNLRPWINDPETLEWMDPESIDMGFNLPPGHTLLQLRLQGQRLIGVDASCFGPFGDERWKFSTIGSWRFLGSSPPAPEFQDKLKRICREVFAIFNPAGLNGDRP</sequence>
<organism evidence="1 2">
    <name type="scientific">Lyngbya confervoides BDU141951</name>
    <dbReference type="NCBI Taxonomy" id="1574623"/>
    <lineage>
        <taxon>Bacteria</taxon>
        <taxon>Bacillati</taxon>
        <taxon>Cyanobacteriota</taxon>
        <taxon>Cyanophyceae</taxon>
        <taxon>Oscillatoriophycideae</taxon>
        <taxon>Oscillatoriales</taxon>
        <taxon>Microcoleaceae</taxon>
        <taxon>Lyngbya</taxon>
    </lineage>
</organism>
<dbReference type="RefSeq" id="WP_166281519.1">
    <property type="nucleotide sequence ID" value="NZ_JTHE03000045.1"/>
</dbReference>
<protein>
    <submittedName>
        <fullName evidence="1">Uncharacterized protein</fullName>
    </submittedName>
</protein>
<gene>
    <name evidence="1" type="ORF">QQ91_0008455</name>
</gene>
<dbReference type="AlphaFoldDB" id="A0ABD4T2T2"/>
<evidence type="ECO:0000313" key="2">
    <source>
        <dbReference type="Proteomes" id="UP000031561"/>
    </source>
</evidence>
<reference evidence="1 2" key="1">
    <citation type="journal article" date="2015" name="Genome Announc.">
        <title>Draft Genome Sequence of Filamentous Marine Cyanobacterium Lyngbya confervoides Strain BDU141951.</title>
        <authorList>
            <person name="Chandrababunaidu M.M."/>
            <person name="Sen D."/>
            <person name="Tripathy S."/>
        </authorList>
    </citation>
    <scope>NUCLEOTIDE SEQUENCE [LARGE SCALE GENOMIC DNA]</scope>
    <source>
        <strain evidence="1 2">BDU141951</strain>
    </source>
</reference>
<dbReference type="Proteomes" id="UP000031561">
    <property type="component" value="Unassembled WGS sequence"/>
</dbReference>
<comment type="caution">
    <text evidence="1">The sequence shown here is derived from an EMBL/GenBank/DDBJ whole genome shotgun (WGS) entry which is preliminary data.</text>
</comment>
<dbReference type="EMBL" id="JTHE03000045">
    <property type="protein sequence ID" value="MCM1982852.1"/>
    <property type="molecule type" value="Genomic_DNA"/>
</dbReference>
<proteinExistence type="predicted"/>
<keyword evidence="2" id="KW-1185">Reference proteome</keyword>
<name>A0ABD4T2T2_9CYAN</name>
<accession>A0ABD4T2T2</accession>